<accession>A0A1H5YLD4</accession>
<proteinExistence type="predicted"/>
<dbReference type="OrthoDB" id="1377159at2"/>
<feature type="chain" id="PRO_5009290686" evidence="1">
    <location>
        <begin position="24"/>
        <end position="141"/>
    </location>
</feature>
<reference evidence="4" key="1">
    <citation type="submission" date="2016-10" db="EMBL/GenBank/DDBJ databases">
        <authorList>
            <person name="Varghese N."/>
            <person name="Submissions S."/>
        </authorList>
    </citation>
    <scope>NUCLEOTIDE SEQUENCE [LARGE SCALE GENOMIC DNA]</scope>
    <source>
        <strain evidence="4">CGMCC 1.9230</strain>
    </source>
</reference>
<protein>
    <submittedName>
        <fullName evidence="3">PrcB C-terminal</fullName>
    </submittedName>
</protein>
<evidence type="ECO:0000256" key="1">
    <source>
        <dbReference type="SAM" id="SignalP"/>
    </source>
</evidence>
<name>A0A1H5YLD4_9FLAO</name>
<dbReference type="RefSeq" id="WP_104000152.1">
    <property type="nucleotide sequence ID" value="NZ_FNVP01000008.1"/>
</dbReference>
<dbReference type="EMBL" id="FNVP01000008">
    <property type="protein sequence ID" value="SEG24953.1"/>
    <property type="molecule type" value="Genomic_DNA"/>
</dbReference>
<dbReference type="Proteomes" id="UP000236737">
    <property type="component" value="Unassembled WGS sequence"/>
</dbReference>
<sequence>MKKIALVLLTVLLFSCASTNKTADKRPLFEVLTQQNDGGASIHFFEILSEPNEIKMLQGDENLKSKIGLNDIQTSNFVILNMGQKTTGGYKIGIENVVETDKNIIITVKETIPEPGGVVTQVFTNPFCVVRINSKKEIIFK</sequence>
<evidence type="ECO:0000313" key="4">
    <source>
        <dbReference type="Proteomes" id="UP000236737"/>
    </source>
</evidence>
<keyword evidence="1" id="KW-0732">Signal</keyword>
<feature type="signal peptide" evidence="1">
    <location>
        <begin position="1"/>
        <end position="23"/>
    </location>
</feature>
<dbReference type="InterPro" id="IPR025748">
    <property type="entry name" value="PrcB_C_dom"/>
</dbReference>
<evidence type="ECO:0000313" key="3">
    <source>
        <dbReference type="EMBL" id="SEG24953.1"/>
    </source>
</evidence>
<organism evidence="3 4">
    <name type="scientific">Flavobacterium urumqiense</name>
    <dbReference type="NCBI Taxonomy" id="935224"/>
    <lineage>
        <taxon>Bacteria</taxon>
        <taxon>Pseudomonadati</taxon>
        <taxon>Bacteroidota</taxon>
        <taxon>Flavobacteriia</taxon>
        <taxon>Flavobacteriales</taxon>
        <taxon>Flavobacteriaceae</taxon>
        <taxon>Flavobacterium</taxon>
    </lineage>
</organism>
<dbReference type="Pfam" id="PF14343">
    <property type="entry name" value="PrcB_C"/>
    <property type="match status" value="1"/>
</dbReference>
<evidence type="ECO:0000259" key="2">
    <source>
        <dbReference type="Pfam" id="PF14343"/>
    </source>
</evidence>
<gene>
    <name evidence="3" type="ORF">SAMN04488130_10869</name>
</gene>
<dbReference type="AlphaFoldDB" id="A0A1H5YLD4"/>
<dbReference type="PROSITE" id="PS51257">
    <property type="entry name" value="PROKAR_LIPOPROTEIN"/>
    <property type="match status" value="1"/>
</dbReference>
<feature type="domain" description="PrcB C-terminal" evidence="2">
    <location>
        <begin position="77"/>
        <end position="133"/>
    </location>
</feature>
<keyword evidence="4" id="KW-1185">Reference proteome</keyword>